<dbReference type="InterPro" id="IPR011009">
    <property type="entry name" value="Kinase-like_dom_sf"/>
</dbReference>
<evidence type="ECO:0000259" key="2">
    <source>
        <dbReference type="PROSITE" id="PS51164"/>
    </source>
</evidence>
<dbReference type="InterPro" id="IPR000254">
    <property type="entry name" value="CBD"/>
</dbReference>
<dbReference type="Pfam" id="PF00734">
    <property type="entry name" value="CBM_1"/>
    <property type="match status" value="1"/>
</dbReference>
<dbReference type="GO" id="GO:0005576">
    <property type="term" value="C:extracellular region"/>
    <property type="evidence" value="ECO:0007669"/>
    <property type="project" value="InterPro"/>
</dbReference>
<gene>
    <name evidence="3" type="ORF">R9X50_00499200</name>
</gene>
<evidence type="ECO:0000313" key="4">
    <source>
        <dbReference type="Proteomes" id="UP001303373"/>
    </source>
</evidence>
<dbReference type="Proteomes" id="UP001303373">
    <property type="component" value="Chromosome 7"/>
</dbReference>
<reference evidence="3 4" key="1">
    <citation type="submission" date="2023-11" db="EMBL/GenBank/DDBJ databases">
        <title>An acidophilic fungus is an integral part of prey digestion in a carnivorous sundew plant.</title>
        <authorList>
            <person name="Tsai I.J."/>
        </authorList>
    </citation>
    <scope>NUCLEOTIDE SEQUENCE [LARGE SCALE GENOMIC DNA]</scope>
    <source>
        <strain evidence="3">169a</strain>
    </source>
</reference>
<dbReference type="SMART" id="SM00236">
    <property type="entry name" value="fCBD"/>
    <property type="match status" value="1"/>
</dbReference>
<feature type="domain" description="CBM1" evidence="2">
    <location>
        <begin position="254"/>
        <end position="290"/>
    </location>
</feature>
<dbReference type="PROSITE" id="PS51164">
    <property type="entry name" value="CBM1_2"/>
    <property type="match status" value="1"/>
</dbReference>
<dbReference type="Gene3D" id="1.10.510.10">
    <property type="entry name" value="Transferase(Phosphotransferase) domain 1"/>
    <property type="match status" value="1"/>
</dbReference>
<dbReference type="InterPro" id="IPR035971">
    <property type="entry name" value="CBD_sf"/>
</dbReference>
<dbReference type="EMBL" id="CP138586">
    <property type="protein sequence ID" value="WPH02137.1"/>
    <property type="molecule type" value="Genomic_DNA"/>
</dbReference>
<dbReference type="GO" id="GO:0005975">
    <property type="term" value="P:carbohydrate metabolic process"/>
    <property type="evidence" value="ECO:0007669"/>
    <property type="project" value="InterPro"/>
</dbReference>
<dbReference type="PROSITE" id="PS00562">
    <property type="entry name" value="CBM1_1"/>
    <property type="match status" value="1"/>
</dbReference>
<keyword evidence="1" id="KW-0732">Signal</keyword>
<dbReference type="Pfam" id="PF06293">
    <property type="entry name" value="Kdo"/>
    <property type="match status" value="1"/>
</dbReference>
<proteinExistence type="predicted"/>
<organism evidence="3 4">
    <name type="scientific">Acrodontium crateriforme</name>
    <dbReference type="NCBI Taxonomy" id="150365"/>
    <lineage>
        <taxon>Eukaryota</taxon>
        <taxon>Fungi</taxon>
        <taxon>Dikarya</taxon>
        <taxon>Ascomycota</taxon>
        <taxon>Pezizomycotina</taxon>
        <taxon>Dothideomycetes</taxon>
        <taxon>Dothideomycetidae</taxon>
        <taxon>Mycosphaerellales</taxon>
        <taxon>Teratosphaeriaceae</taxon>
        <taxon>Acrodontium</taxon>
    </lineage>
</organism>
<keyword evidence="4" id="KW-1185">Reference proteome</keyword>
<sequence>MSTISILNQIIDDQEGTYRIRFGEKVGYLTISTNVFDEDTMCRPYLLIPKLPKFPQDGWTRIKIARPSLSAPLEITATNNPLPEIETVWHQQQIDVLSLKQTKRHRSNVHEVFYSGIPAISKIAAFDWEIPRLERETWAYSILDQHQRPELGEPQISPRVLGHLTECGRVIGILLERLDGQFASADDLPDCANTLRRLHEIGLIHGDVNRYNFIVDKQRKQVSMVDFEHAAALDEFTAKMELQSLASSPITGSGTAATYGQCGGIGWTGPTKCPSDWTCKAANAYYSQCLQ</sequence>
<dbReference type="SUPFAM" id="SSF56112">
    <property type="entry name" value="Protein kinase-like (PK-like)"/>
    <property type="match status" value="1"/>
</dbReference>
<evidence type="ECO:0000256" key="1">
    <source>
        <dbReference type="ARBA" id="ARBA00022729"/>
    </source>
</evidence>
<evidence type="ECO:0000313" key="3">
    <source>
        <dbReference type="EMBL" id="WPH02137.1"/>
    </source>
</evidence>
<protein>
    <recommendedName>
        <fullName evidence="2">CBM1 domain-containing protein</fullName>
    </recommendedName>
</protein>
<dbReference type="SUPFAM" id="SSF57180">
    <property type="entry name" value="Cellulose-binding domain"/>
    <property type="match status" value="1"/>
</dbReference>
<dbReference type="GO" id="GO:0030248">
    <property type="term" value="F:cellulose binding"/>
    <property type="evidence" value="ECO:0007669"/>
    <property type="project" value="InterPro"/>
</dbReference>
<accession>A0AAQ3M735</accession>
<dbReference type="AlphaFoldDB" id="A0AAQ3M735"/>
<name>A0AAQ3M735_9PEZI</name>